<feature type="compositionally biased region" description="Basic and acidic residues" evidence="1">
    <location>
        <begin position="431"/>
        <end position="440"/>
    </location>
</feature>
<feature type="region of interest" description="Disordered" evidence="1">
    <location>
        <begin position="241"/>
        <end position="440"/>
    </location>
</feature>
<keyword evidence="4" id="KW-1185">Reference proteome</keyword>
<accession>A0A1G5CCI0</accession>
<feature type="compositionally biased region" description="Basic and acidic residues" evidence="1">
    <location>
        <begin position="241"/>
        <end position="251"/>
    </location>
</feature>
<reference evidence="3 4" key="1">
    <citation type="submission" date="2016-10" db="EMBL/GenBank/DDBJ databases">
        <authorList>
            <person name="de Groot N.N."/>
        </authorList>
    </citation>
    <scope>NUCLEOTIDE SEQUENCE [LARGE SCALE GENOMIC DNA]</scope>
    <source>
        <strain evidence="3 4">CGMCC 1.7031</strain>
    </source>
</reference>
<dbReference type="RefSeq" id="WP_091140748.1">
    <property type="nucleotide sequence ID" value="NZ_FMVF01000003.1"/>
</dbReference>
<evidence type="ECO:0000256" key="1">
    <source>
        <dbReference type="SAM" id="MobiDB-lite"/>
    </source>
</evidence>
<evidence type="ECO:0008006" key="5">
    <source>
        <dbReference type="Google" id="ProtNLM"/>
    </source>
</evidence>
<feature type="signal peptide" evidence="2">
    <location>
        <begin position="1"/>
        <end position="19"/>
    </location>
</feature>
<dbReference type="AlphaFoldDB" id="A0A1G5CCI0"/>
<feature type="compositionally biased region" description="Polar residues" evidence="1">
    <location>
        <begin position="358"/>
        <end position="390"/>
    </location>
</feature>
<protein>
    <recommendedName>
        <fullName evidence="5">DUF3300 domain-containing protein</fullName>
    </recommendedName>
</protein>
<dbReference type="EMBL" id="FMVF01000003">
    <property type="protein sequence ID" value="SCY00051.1"/>
    <property type="molecule type" value="Genomic_DNA"/>
</dbReference>
<keyword evidence="2" id="KW-0732">Signal</keyword>
<dbReference type="OrthoDB" id="939585at2"/>
<gene>
    <name evidence="3" type="ORF">SAMN02927903_00496</name>
</gene>
<feature type="compositionally biased region" description="Polar residues" evidence="1">
    <location>
        <begin position="281"/>
        <end position="293"/>
    </location>
</feature>
<evidence type="ECO:0000313" key="4">
    <source>
        <dbReference type="Proteomes" id="UP000199354"/>
    </source>
</evidence>
<dbReference type="Proteomes" id="UP000199354">
    <property type="component" value="Unassembled WGS sequence"/>
</dbReference>
<feature type="chain" id="PRO_5011517119" description="DUF3300 domain-containing protein" evidence="2">
    <location>
        <begin position="20"/>
        <end position="440"/>
    </location>
</feature>
<name>A0A1G5CCI0_9FLAO</name>
<dbReference type="STRING" id="490189.SAMN02927903_00496"/>
<proteinExistence type="predicted"/>
<evidence type="ECO:0000256" key="2">
    <source>
        <dbReference type="SAM" id="SignalP"/>
    </source>
</evidence>
<organism evidence="3 4">
    <name type="scientific">Flavobacterium caeni</name>
    <dbReference type="NCBI Taxonomy" id="490189"/>
    <lineage>
        <taxon>Bacteria</taxon>
        <taxon>Pseudomonadati</taxon>
        <taxon>Bacteroidota</taxon>
        <taxon>Flavobacteriia</taxon>
        <taxon>Flavobacteriales</taxon>
        <taxon>Flavobacteriaceae</taxon>
        <taxon>Flavobacterium</taxon>
    </lineage>
</organism>
<feature type="compositionally biased region" description="Polar residues" evidence="1">
    <location>
        <begin position="257"/>
        <end position="271"/>
    </location>
</feature>
<evidence type="ECO:0000313" key="3">
    <source>
        <dbReference type="EMBL" id="SCY00051.1"/>
    </source>
</evidence>
<sequence>MKTIFSTLMASLLATAAVAQDITTVNATSSEISDNLDLRAVASIFGDADNLEDFERKLNDPDLQISNLDLNNDNQVDYLRVIESVDRGTHLIIVQSVLARDVYQDVATIEVERDANNNVQVQVVGDVYMYGPNYIYEPVYVHRPVIFTTFWVGNYRPYCSTWYWGYYPRYFYAWHPYPVFRYRRNVHVHINVHHHYNYVNVRRSDRAVAMYSTRRSDGYARQYPSRSFQKRHDNVANRYELDQRRNTRDLSVKNGLMASNTRNSAVRNSVRTEAGVRNNGAVRSNTRTETTPRANGATRTRDYQSTSVRNTPRESNTRTFDQATRTRDNQSTRATSTPRENTRTFDAASSTRTRDNQAVRSQSSTPRENTSTRAMSTPRPTRTESAPTRSQRIESAPRPQRMESATRSQAPSMESQRASRGENRASQGAARSERNSDSRR</sequence>
<feature type="compositionally biased region" description="Polar residues" evidence="1">
    <location>
        <begin position="403"/>
        <end position="416"/>
    </location>
</feature>